<dbReference type="Proteomes" id="UP000494183">
    <property type="component" value="Unassembled WGS sequence"/>
</dbReference>
<dbReference type="RefSeq" id="WP_088607841.1">
    <property type="nucleotide sequence ID" value="NZ_CADIJK010000011.1"/>
</dbReference>
<keyword evidence="12" id="KW-1185">Reference proteome</keyword>
<evidence type="ECO:0000256" key="9">
    <source>
        <dbReference type="SAM" id="Phobius"/>
    </source>
</evidence>
<proteinExistence type="inferred from homology"/>
<dbReference type="PROSITE" id="PS50850">
    <property type="entry name" value="MFS"/>
    <property type="match status" value="1"/>
</dbReference>
<dbReference type="InterPro" id="IPR005829">
    <property type="entry name" value="Sugar_transporter_CS"/>
</dbReference>
<dbReference type="PROSITE" id="PS00217">
    <property type="entry name" value="SUGAR_TRANSPORT_2"/>
    <property type="match status" value="1"/>
</dbReference>
<feature type="transmembrane region" description="Helical" evidence="9">
    <location>
        <begin position="186"/>
        <end position="205"/>
    </location>
</feature>
<keyword evidence="7 9" id="KW-1133">Transmembrane helix</keyword>
<comment type="subcellular location">
    <subcellularLocation>
        <location evidence="1">Cell membrane</location>
        <topology evidence="1">Multi-pass membrane protein</topology>
    </subcellularLocation>
</comment>
<evidence type="ECO:0000313" key="11">
    <source>
        <dbReference type="EMBL" id="CAB3931031.1"/>
    </source>
</evidence>
<comment type="similarity">
    <text evidence="2">Belongs to the major facilitator superfamily. Metabolite:H+ Symporter (MHS) family (TC 2.A.1.6) family.</text>
</comment>
<keyword evidence="8 9" id="KW-0472">Membrane</keyword>
<dbReference type="InterPro" id="IPR011701">
    <property type="entry name" value="MFS"/>
</dbReference>
<feature type="transmembrane region" description="Helical" evidence="9">
    <location>
        <begin position="303"/>
        <end position="320"/>
    </location>
</feature>
<dbReference type="GO" id="GO:0015293">
    <property type="term" value="F:symporter activity"/>
    <property type="evidence" value="ECO:0007669"/>
    <property type="project" value="UniProtKB-KW"/>
</dbReference>
<dbReference type="GO" id="GO:0005886">
    <property type="term" value="C:plasma membrane"/>
    <property type="evidence" value="ECO:0007669"/>
    <property type="project" value="UniProtKB-SubCell"/>
</dbReference>
<dbReference type="InterPro" id="IPR051084">
    <property type="entry name" value="H+-coupled_symporters"/>
</dbReference>
<feature type="transmembrane region" description="Helical" evidence="9">
    <location>
        <begin position="52"/>
        <end position="77"/>
    </location>
</feature>
<feature type="domain" description="Major facilitator superfamily (MFS) profile" evidence="10">
    <location>
        <begin position="14"/>
        <end position="422"/>
    </location>
</feature>
<dbReference type="InterPro" id="IPR005828">
    <property type="entry name" value="MFS_sugar_transport-like"/>
</dbReference>
<evidence type="ECO:0000256" key="5">
    <source>
        <dbReference type="ARBA" id="ARBA00022692"/>
    </source>
</evidence>
<dbReference type="EMBL" id="CADILH010000003">
    <property type="protein sequence ID" value="CAB3931031.1"/>
    <property type="molecule type" value="Genomic_DNA"/>
</dbReference>
<feature type="transmembrane region" description="Helical" evidence="9">
    <location>
        <begin position="396"/>
        <end position="417"/>
    </location>
</feature>
<feature type="transmembrane region" description="Helical" evidence="9">
    <location>
        <begin position="238"/>
        <end position="263"/>
    </location>
</feature>
<feature type="transmembrane region" description="Helical" evidence="9">
    <location>
        <begin position="332"/>
        <end position="354"/>
    </location>
</feature>
<keyword evidence="3" id="KW-0813">Transport</keyword>
<gene>
    <name evidence="11" type="primary">proP_1</name>
    <name evidence="11" type="ORF">LMG6000_01948</name>
</gene>
<name>A0A6S7EZA0_9BURK</name>
<protein>
    <submittedName>
        <fullName evidence="11">Proline/betaine transporter</fullName>
    </submittedName>
</protein>
<reference evidence="11 12" key="1">
    <citation type="submission" date="2020-04" db="EMBL/GenBank/DDBJ databases">
        <authorList>
            <person name="De Canck E."/>
        </authorList>
    </citation>
    <scope>NUCLEOTIDE SEQUENCE [LARGE SCALE GENOMIC DNA]</scope>
    <source>
        <strain evidence="11 12">LMG 6000</strain>
    </source>
</reference>
<dbReference type="Gene3D" id="1.20.1250.20">
    <property type="entry name" value="MFS general substrate transporter like domains"/>
    <property type="match status" value="2"/>
</dbReference>
<keyword evidence="6" id="KW-0769">Symport</keyword>
<dbReference type="Pfam" id="PF00083">
    <property type="entry name" value="Sugar_tr"/>
    <property type="match status" value="1"/>
</dbReference>
<dbReference type="SUPFAM" id="SSF103473">
    <property type="entry name" value="MFS general substrate transporter"/>
    <property type="match status" value="1"/>
</dbReference>
<evidence type="ECO:0000256" key="7">
    <source>
        <dbReference type="ARBA" id="ARBA00022989"/>
    </source>
</evidence>
<dbReference type="FunFam" id="1.20.1250.20:FF:000001">
    <property type="entry name" value="Dicarboxylate MFS transporter"/>
    <property type="match status" value="1"/>
</dbReference>
<evidence type="ECO:0000259" key="10">
    <source>
        <dbReference type="PROSITE" id="PS50850"/>
    </source>
</evidence>
<dbReference type="PANTHER" id="PTHR43528">
    <property type="entry name" value="ALPHA-KETOGLUTARATE PERMEASE"/>
    <property type="match status" value="1"/>
</dbReference>
<evidence type="ECO:0000256" key="8">
    <source>
        <dbReference type="ARBA" id="ARBA00023136"/>
    </source>
</evidence>
<evidence type="ECO:0000256" key="3">
    <source>
        <dbReference type="ARBA" id="ARBA00022448"/>
    </source>
</evidence>
<keyword evidence="4" id="KW-1003">Cell membrane</keyword>
<feature type="transmembrane region" description="Helical" evidence="9">
    <location>
        <begin position="162"/>
        <end position="180"/>
    </location>
</feature>
<keyword evidence="5 9" id="KW-0812">Transmembrane</keyword>
<accession>A0A6S7EZA0</accession>
<evidence type="ECO:0000256" key="4">
    <source>
        <dbReference type="ARBA" id="ARBA00022475"/>
    </source>
</evidence>
<evidence type="ECO:0000313" key="12">
    <source>
        <dbReference type="Proteomes" id="UP000494183"/>
    </source>
</evidence>
<organism evidence="11 12">
    <name type="scientific">Achromobacter insolitus</name>
    <dbReference type="NCBI Taxonomy" id="217204"/>
    <lineage>
        <taxon>Bacteria</taxon>
        <taxon>Pseudomonadati</taxon>
        <taxon>Pseudomonadota</taxon>
        <taxon>Betaproteobacteria</taxon>
        <taxon>Burkholderiales</taxon>
        <taxon>Alcaligenaceae</taxon>
        <taxon>Achromobacter</taxon>
    </lineage>
</organism>
<feature type="transmembrane region" description="Helical" evidence="9">
    <location>
        <begin position="366"/>
        <end position="390"/>
    </location>
</feature>
<sequence>MNKAKKKSAPRWLQLTAAIFGNALEWYDFGVFAAMAFIIAKVFFPEAGEHTALLLTLATFGVGFVTRPIGGIAIGMYADRKGRKSALQLIIALMTVSLLIMVFTPSYATIGVAAPILIVLARLMQGIATGGEFASSTAYLVEAAPRNKKGLYGAWQMFGQNLANLGGAATGFLLTSIFTEQQLLDGMWRIPFVVGLLIAPLGWWIRRYLDEPEESAASLRKGETVSLAAMLGRYPRSIAATLCLTTCATASVYTFIIYLPTFVTRQFGFALHDAFTAQAVGLLALIVIIPISGAISDRHGRKPVMLSFLLPYAILMYPLFSWVQSAPTLPNLIVAFTVLSILLGGFLGPFATALGEQFPTNVRSAGLAVCYNIAVMIFGGFAQFIVTWLIQVTGISLAPVFYSLAGGALGVLGCVLLRPADDARQAAQALPGRMAQRGSVA</sequence>
<feature type="transmembrane region" description="Helical" evidence="9">
    <location>
        <begin position="12"/>
        <end position="40"/>
    </location>
</feature>
<dbReference type="InterPro" id="IPR036259">
    <property type="entry name" value="MFS_trans_sf"/>
</dbReference>
<dbReference type="PANTHER" id="PTHR43528:SF8">
    <property type="entry name" value="BLR0239 PROTEIN"/>
    <property type="match status" value="1"/>
</dbReference>
<evidence type="ECO:0000256" key="1">
    <source>
        <dbReference type="ARBA" id="ARBA00004651"/>
    </source>
</evidence>
<feature type="transmembrane region" description="Helical" evidence="9">
    <location>
        <begin position="275"/>
        <end position="296"/>
    </location>
</feature>
<dbReference type="Pfam" id="PF07690">
    <property type="entry name" value="MFS_1"/>
    <property type="match status" value="1"/>
</dbReference>
<evidence type="ECO:0000256" key="6">
    <source>
        <dbReference type="ARBA" id="ARBA00022847"/>
    </source>
</evidence>
<dbReference type="InterPro" id="IPR020846">
    <property type="entry name" value="MFS_dom"/>
</dbReference>
<dbReference type="GeneID" id="92765193"/>
<feature type="transmembrane region" description="Helical" evidence="9">
    <location>
        <begin position="116"/>
        <end position="141"/>
    </location>
</feature>
<dbReference type="AlphaFoldDB" id="A0A6S7EZA0"/>
<evidence type="ECO:0000256" key="2">
    <source>
        <dbReference type="ARBA" id="ARBA00008240"/>
    </source>
</evidence>
<feature type="transmembrane region" description="Helical" evidence="9">
    <location>
        <begin position="89"/>
        <end position="110"/>
    </location>
</feature>